<organism evidence="1">
    <name type="scientific">uncultured Caudovirales phage</name>
    <dbReference type="NCBI Taxonomy" id="2100421"/>
    <lineage>
        <taxon>Viruses</taxon>
        <taxon>Duplodnaviria</taxon>
        <taxon>Heunggongvirae</taxon>
        <taxon>Uroviricota</taxon>
        <taxon>Caudoviricetes</taxon>
        <taxon>Peduoviridae</taxon>
        <taxon>Maltschvirus</taxon>
        <taxon>Maltschvirus maltsch</taxon>
    </lineage>
</organism>
<sequence>MKIQEQLINVENGTEYWKVYFEFINDKQLTTLQWELINNAINKLIYEFQNK</sequence>
<gene>
    <name evidence="1" type="ORF">UFOVP316_6</name>
</gene>
<dbReference type="EMBL" id="LR796329">
    <property type="protein sequence ID" value="CAB4137026.1"/>
    <property type="molecule type" value="Genomic_DNA"/>
</dbReference>
<proteinExistence type="predicted"/>
<protein>
    <submittedName>
        <fullName evidence="1">Uncharacterized protein</fullName>
    </submittedName>
</protein>
<reference evidence="1" key="1">
    <citation type="submission" date="2020-04" db="EMBL/GenBank/DDBJ databases">
        <authorList>
            <person name="Chiriac C."/>
            <person name="Salcher M."/>
            <person name="Ghai R."/>
            <person name="Kavagutti S V."/>
        </authorList>
    </citation>
    <scope>NUCLEOTIDE SEQUENCE</scope>
</reference>
<accession>A0A6J5LVQ4</accession>
<name>A0A6J5LVQ4_9CAUD</name>
<evidence type="ECO:0000313" key="1">
    <source>
        <dbReference type="EMBL" id="CAB4137026.1"/>
    </source>
</evidence>